<comment type="caution">
    <text evidence="1">The sequence shown here is derived from an EMBL/GenBank/DDBJ whole genome shotgun (WGS) entry which is preliminary data.</text>
</comment>
<organism evidence="1 2">
    <name type="scientific">Saccharothrix mutabilis subsp. mutabilis</name>
    <dbReference type="NCBI Taxonomy" id="66855"/>
    <lineage>
        <taxon>Bacteria</taxon>
        <taxon>Bacillati</taxon>
        <taxon>Actinomycetota</taxon>
        <taxon>Actinomycetes</taxon>
        <taxon>Pseudonocardiales</taxon>
        <taxon>Pseudonocardiaceae</taxon>
        <taxon>Saccharothrix</taxon>
    </lineage>
</organism>
<reference evidence="1 2" key="1">
    <citation type="journal article" date="2019" name="Int. J. Syst. Evol. Microbiol.">
        <title>The Global Catalogue of Microorganisms (GCM) 10K type strain sequencing project: providing services to taxonomists for standard genome sequencing and annotation.</title>
        <authorList>
            <consortium name="The Broad Institute Genomics Platform"/>
            <consortium name="The Broad Institute Genome Sequencing Center for Infectious Disease"/>
            <person name="Wu L."/>
            <person name="Ma J."/>
        </authorList>
    </citation>
    <scope>NUCLEOTIDE SEQUENCE [LARGE SCALE GENOMIC DNA]</scope>
    <source>
        <strain evidence="1 2">JCM 3380</strain>
    </source>
</reference>
<accession>A0ABN0UN54</accession>
<gene>
    <name evidence="1" type="ORF">GCM10010492_66240</name>
</gene>
<dbReference type="Proteomes" id="UP001500416">
    <property type="component" value="Unassembled WGS sequence"/>
</dbReference>
<keyword evidence="2" id="KW-1185">Reference proteome</keyword>
<evidence type="ECO:0000313" key="1">
    <source>
        <dbReference type="EMBL" id="GAA0256117.1"/>
    </source>
</evidence>
<proteinExistence type="predicted"/>
<dbReference type="EMBL" id="BAAABU010000024">
    <property type="protein sequence ID" value="GAA0256117.1"/>
    <property type="molecule type" value="Genomic_DNA"/>
</dbReference>
<dbReference type="RefSeq" id="WP_343938402.1">
    <property type="nucleotide sequence ID" value="NZ_BAAABU010000024.1"/>
</dbReference>
<evidence type="ECO:0000313" key="2">
    <source>
        <dbReference type="Proteomes" id="UP001500416"/>
    </source>
</evidence>
<protein>
    <submittedName>
        <fullName evidence="1">Uncharacterized protein</fullName>
    </submittedName>
</protein>
<name>A0ABN0UN54_9PSEU</name>
<sequence length="259" mass="28041">MTIYSQHPHRGKVQVLATYRGPVGVVSTTVTSVDSPALASPIVDALNRISACATVPVSVHDLRGGRFRYYPAEHLGALTDRNARSGLLVGAHSLWYEYVKALLHDGLIRLDRAVESVPAPVRKAIEAELLVEERDLRAALAGYNGDVKGGGGDCREWRFESPFVSSGDIAELADEGRADLDRVERGVTHERVGDGVVDLRLLLEACRLSANPGAKLDAGYFAITDDPGGATPDGFYLSVEAPMPNGDFDRNCWRVEVCR</sequence>